<dbReference type="Pfam" id="PF14226">
    <property type="entry name" value="DIOX_N"/>
    <property type="match status" value="1"/>
</dbReference>
<feature type="domain" description="Isopenicillin N synthase-like Fe(2+) 2OG dioxygenase" evidence="2">
    <location>
        <begin position="213"/>
        <end position="295"/>
    </location>
</feature>
<dbReference type="InterPro" id="IPR050231">
    <property type="entry name" value="Iron_ascorbate_oxido_reductase"/>
</dbReference>
<dbReference type="InterPro" id="IPR044861">
    <property type="entry name" value="IPNS-like_FE2OG_OXY"/>
</dbReference>
<dbReference type="Gene3D" id="2.60.120.330">
    <property type="entry name" value="B-lactam Antibiotic, Isopenicillin N Synthase, Chain"/>
    <property type="match status" value="1"/>
</dbReference>
<dbReference type="PRINTS" id="PR00682">
    <property type="entry name" value="IPNSYNTHASE"/>
</dbReference>
<reference evidence="4 5" key="1">
    <citation type="submission" date="2024-07" db="EMBL/GenBank/DDBJ databases">
        <title>Section-level genome sequencing and comparative genomics of Aspergillus sections Usti and Cavernicolus.</title>
        <authorList>
            <consortium name="Lawrence Berkeley National Laboratory"/>
            <person name="Nybo J.L."/>
            <person name="Vesth T.C."/>
            <person name="Theobald S."/>
            <person name="Frisvad J.C."/>
            <person name="Larsen T.O."/>
            <person name="Kjaerboelling I."/>
            <person name="Rothschild-Mancinelli K."/>
            <person name="Lyhne E.K."/>
            <person name="Kogle M.E."/>
            <person name="Barry K."/>
            <person name="Clum A."/>
            <person name="Na H."/>
            <person name="Ledsgaard L."/>
            <person name="Lin J."/>
            <person name="Lipzen A."/>
            <person name="Kuo A."/>
            <person name="Riley R."/>
            <person name="Mondo S."/>
            <person name="LaButti K."/>
            <person name="Haridas S."/>
            <person name="Pangalinan J."/>
            <person name="Salamov A.A."/>
            <person name="Simmons B.A."/>
            <person name="Magnuson J.K."/>
            <person name="Chen J."/>
            <person name="Drula E."/>
            <person name="Henrissat B."/>
            <person name="Wiebenga A."/>
            <person name="Lubbers R.J."/>
            <person name="Gomes A.C."/>
            <person name="Macurrencykelacurrency M.R."/>
            <person name="Stajich J."/>
            <person name="Grigoriev I.V."/>
            <person name="Mortensen U.H."/>
            <person name="De vries R.P."/>
            <person name="Baker S.E."/>
            <person name="Andersen M.R."/>
        </authorList>
    </citation>
    <scope>NUCLEOTIDE SEQUENCE [LARGE SCALE GENOMIC DNA]</scope>
    <source>
        <strain evidence="4 5">CBS 756.74</strain>
    </source>
</reference>
<organism evidence="4 5">
    <name type="scientific">Aspergillus pseudodeflectus</name>
    <dbReference type="NCBI Taxonomy" id="176178"/>
    <lineage>
        <taxon>Eukaryota</taxon>
        <taxon>Fungi</taxon>
        <taxon>Dikarya</taxon>
        <taxon>Ascomycota</taxon>
        <taxon>Pezizomycotina</taxon>
        <taxon>Eurotiomycetes</taxon>
        <taxon>Eurotiomycetidae</taxon>
        <taxon>Eurotiales</taxon>
        <taxon>Aspergillaceae</taxon>
        <taxon>Aspergillus</taxon>
        <taxon>Aspergillus subgen. Nidulantes</taxon>
    </lineage>
</organism>
<keyword evidence="5" id="KW-1185">Reference proteome</keyword>
<dbReference type="InterPro" id="IPR027443">
    <property type="entry name" value="IPNS-like_sf"/>
</dbReference>
<sequence length="368" mass="42860">MPSTTGPEIEHFVPVAPTKEKLEYAKLVTLDLSKYDDGPEARQKLADELKFAMRTQGFFLIQNHGIDLNTINRQVDIGHHVLTKTPLEEKRRLEGKMKEKGSYQGFKLRNYWTIDQGVKDQIEQYNWNRDLSLREHPSTFVPFKDEIQELNDYIHKTVLYRVLTLFAISLELPENFFIDRHQYDVRDDSWFRYMMYFHDHNAEEMKKTGGVWLKGHCDFGSVTMLFSQPMASLQLMDHFTKKWRWVPYAPGAIVINAGEMMEWWTGGFYKATIHRVTQPPADQRNQDRCGLFYFVLPNDQVKINTLLDESPVLRAAGVRRRFEPGEEPTSEMYRSARISAYGTSKLFAGKGEGVQEETVGGIKTKHYN</sequence>
<dbReference type="Proteomes" id="UP001610444">
    <property type="component" value="Unassembled WGS sequence"/>
</dbReference>
<dbReference type="RefSeq" id="XP_070892713.1">
    <property type="nucleotide sequence ID" value="XM_071048869.1"/>
</dbReference>
<accession>A0ABR4JCS8</accession>
<dbReference type="InterPro" id="IPR026992">
    <property type="entry name" value="DIOX_N"/>
</dbReference>
<dbReference type="EMBL" id="JBFXLR010000092">
    <property type="protein sequence ID" value="KAL2837810.1"/>
    <property type="molecule type" value="Genomic_DNA"/>
</dbReference>
<gene>
    <name evidence="4" type="ORF">BJX68DRAFT_280124</name>
</gene>
<comment type="similarity">
    <text evidence="1">Belongs to the iron/ascorbate-dependent oxidoreductase family.</text>
</comment>
<dbReference type="Pfam" id="PF03171">
    <property type="entry name" value="2OG-FeII_Oxy"/>
    <property type="match status" value="1"/>
</dbReference>
<evidence type="ECO:0000313" key="4">
    <source>
        <dbReference type="EMBL" id="KAL2837810.1"/>
    </source>
</evidence>
<proteinExistence type="inferred from homology"/>
<dbReference type="SUPFAM" id="SSF51197">
    <property type="entry name" value="Clavaminate synthase-like"/>
    <property type="match status" value="1"/>
</dbReference>
<evidence type="ECO:0000313" key="5">
    <source>
        <dbReference type="Proteomes" id="UP001610444"/>
    </source>
</evidence>
<evidence type="ECO:0000259" key="2">
    <source>
        <dbReference type="Pfam" id="PF03171"/>
    </source>
</evidence>
<dbReference type="PANTHER" id="PTHR47990">
    <property type="entry name" value="2-OXOGLUTARATE (2OG) AND FE(II)-DEPENDENT OXYGENASE SUPERFAMILY PROTEIN-RELATED"/>
    <property type="match status" value="1"/>
</dbReference>
<evidence type="ECO:0000259" key="3">
    <source>
        <dbReference type="Pfam" id="PF14226"/>
    </source>
</evidence>
<dbReference type="GeneID" id="98164033"/>
<protein>
    <recommendedName>
        <fullName evidence="6">Clavaminate synthase-like protein</fullName>
    </recommendedName>
</protein>
<feature type="domain" description="Non-haem dioxygenase N-terminal" evidence="3">
    <location>
        <begin position="30"/>
        <end position="134"/>
    </location>
</feature>
<name>A0ABR4JCS8_9EURO</name>
<evidence type="ECO:0000256" key="1">
    <source>
        <dbReference type="ARBA" id="ARBA00008056"/>
    </source>
</evidence>
<comment type="caution">
    <text evidence="4">The sequence shown here is derived from an EMBL/GenBank/DDBJ whole genome shotgun (WGS) entry which is preliminary data.</text>
</comment>
<evidence type="ECO:0008006" key="6">
    <source>
        <dbReference type="Google" id="ProtNLM"/>
    </source>
</evidence>